<keyword evidence="3" id="KW-1185">Reference proteome</keyword>
<dbReference type="Proteomes" id="UP000294933">
    <property type="component" value="Unassembled WGS sequence"/>
</dbReference>
<organism evidence="2 3">
    <name type="scientific">Rickenella mellea</name>
    <dbReference type="NCBI Taxonomy" id="50990"/>
    <lineage>
        <taxon>Eukaryota</taxon>
        <taxon>Fungi</taxon>
        <taxon>Dikarya</taxon>
        <taxon>Basidiomycota</taxon>
        <taxon>Agaricomycotina</taxon>
        <taxon>Agaricomycetes</taxon>
        <taxon>Hymenochaetales</taxon>
        <taxon>Rickenellaceae</taxon>
        <taxon>Rickenella</taxon>
    </lineage>
</organism>
<dbReference type="AlphaFoldDB" id="A0A4Y7Q654"/>
<dbReference type="VEuPathDB" id="FungiDB:BD410DRAFT_256495"/>
<reference evidence="2 3" key="1">
    <citation type="submission" date="2018-06" db="EMBL/GenBank/DDBJ databases">
        <title>A transcriptomic atlas of mushroom development highlights an independent origin of complex multicellularity.</title>
        <authorList>
            <consortium name="DOE Joint Genome Institute"/>
            <person name="Krizsan K."/>
            <person name="Almasi E."/>
            <person name="Merenyi Z."/>
            <person name="Sahu N."/>
            <person name="Viragh M."/>
            <person name="Koszo T."/>
            <person name="Mondo S."/>
            <person name="Kiss B."/>
            <person name="Balint B."/>
            <person name="Kues U."/>
            <person name="Barry K."/>
            <person name="Hegedus J.C."/>
            <person name="Henrissat B."/>
            <person name="Johnson J."/>
            <person name="Lipzen A."/>
            <person name="Ohm R."/>
            <person name="Nagy I."/>
            <person name="Pangilinan J."/>
            <person name="Yan J."/>
            <person name="Xiong Y."/>
            <person name="Grigoriev I.V."/>
            <person name="Hibbett D.S."/>
            <person name="Nagy L.G."/>
        </authorList>
    </citation>
    <scope>NUCLEOTIDE SEQUENCE [LARGE SCALE GENOMIC DNA]</scope>
    <source>
        <strain evidence="2 3">SZMC22713</strain>
    </source>
</reference>
<feature type="domain" description="HNH nuclease" evidence="1">
    <location>
        <begin position="177"/>
        <end position="249"/>
    </location>
</feature>
<evidence type="ECO:0000313" key="3">
    <source>
        <dbReference type="Proteomes" id="UP000294933"/>
    </source>
</evidence>
<protein>
    <recommendedName>
        <fullName evidence="1">HNH nuclease domain-containing protein</fullName>
    </recommendedName>
</protein>
<evidence type="ECO:0000259" key="1">
    <source>
        <dbReference type="Pfam" id="PF13391"/>
    </source>
</evidence>
<dbReference type="EMBL" id="ML170175">
    <property type="protein sequence ID" value="TDL22300.1"/>
    <property type="molecule type" value="Genomic_DNA"/>
</dbReference>
<dbReference type="OrthoDB" id="2788070at2759"/>
<accession>A0A4Y7Q654</accession>
<evidence type="ECO:0000313" key="2">
    <source>
        <dbReference type="EMBL" id="TDL22300.1"/>
    </source>
</evidence>
<dbReference type="Pfam" id="PF13391">
    <property type="entry name" value="HNH_2"/>
    <property type="match status" value="1"/>
</dbReference>
<dbReference type="STRING" id="50990.A0A4Y7Q654"/>
<gene>
    <name evidence="2" type="ORF">BD410DRAFT_256495</name>
</gene>
<sequence>MSCSCSYCPSDVMTNIGGAYSLFLGSRIIRIVPLVYTMPDRTSSRNVFIYANLEVVSGFYVWPGLSCPSEAGIYRWLSYFIDREIQYWKIFPCTVEPNEIILFRFTPSVSGPALEDDSQSPIHPGNYCIMAPDGSLMPVSVQITYPNPFSDADIISPPLWIGELSFDDQVRKRDGRCVVTGKPVEGNEASDFTAVHIIPPSFHSYLFTLATGSLSVPDKPPQEYFSVKNGLLMASDVAKSFVECEIGIDVDDGYRIVQFHHSDVLDLSRCKNLIFTDAHPDLWPSDYFLREHFKLAVQSSVSHGGETDGFDPQWFNKELQYFLDDEPVLPDLTDERWNNRVGQEVRRLMRCHES</sequence>
<name>A0A4Y7Q654_9AGAM</name>
<dbReference type="InterPro" id="IPR003615">
    <property type="entry name" value="HNH_nuc"/>
</dbReference>
<proteinExistence type="predicted"/>